<dbReference type="Gene3D" id="3.10.129.10">
    <property type="entry name" value="Hotdog Thioesterase"/>
    <property type="match status" value="1"/>
</dbReference>
<feature type="domain" description="Thioesterase" evidence="1">
    <location>
        <begin position="122"/>
        <end position="200"/>
    </location>
</feature>
<name>A0A6A5XN54_9PLEO</name>
<sequence length="217" mass="24124">MSEPTWARYLEFVNESQPPAKDLAFFTTIPWLQPYLKPSSPYRPIPFFSRIPKSTSEDKFFSKVINTPSTVSHGLSLVLKGDNFETRIADFADGKNGESATEEADFVYLVQLGSDLSGFEDTAHGGVLGALFDESMGACLERFRQTVEGRETLLFTANLSVSYRAPVDVPAVYAIKIWVERREGRKWFVKGELVGEDGKVKADAKALWISAKAKASL</sequence>
<organism evidence="2 3">
    <name type="scientific">Aaosphaeria arxii CBS 175.79</name>
    <dbReference type="NCBI Taxonomy" id="1450172"/>
    <lineage>
        <taxon>Eukaryota</taxon>
        <taxon>Fungi</taxon>
        <taxon>Dikarya</taxon>
        <taxon>Ascomycota</taxon>
        <taxon>Pezizomycotina</taxon>
        <taxon>Dothideomycetes</taxon>
        <taxon>Pleosporomycetidae</taxon>
        <taxon>Pleosporales</taxon>
        <taxon>Pleosporales incertae sedis</taxon>
        <taxon>Aaosphaeria</taxon>
    </lineage>
</organism>
<dbReference type="InterPro" id="IPR006683">
    <property type="entry name" value="Thioestr_dom"/>
</dbReference>
<proteinExistence type="predicted"/>
<evidence type="ECO:0000259" key="1">
    <source>
        <dbReference type="Pfam" id="PF03061"/>
    </source>
</evidence>
<dbReference type="EMBL" id="ML978070">
    <property type="protein sequence ID" value="KAF2014326.1"/>
    <property type="molecule type" value="Genomic_DNA"/>
</dbReference>
<protein>
    <recommendedName>
        <fullName evidence="1">Thioesterase domain-containing protein</fullName>
    </recommendedName>
</protein>
<dbReference type="InterPro" id="IPR052061">
    <property type="entry name" value="PTE-AB_protein"/>
</dbReference>
<gene>
    <name evidence="2" type="ORF">BU24DRAFT_423313</name>
</gene>
<dbReference type="OrthoDB" id="506431at2759"/>
<evidence type="ECO:0000313" key="2">
    <source>
        <dbReference type="EMBL" id="KAF2014326.1"/>
    </source>
</evidence>
<dbReference type="Pfam" id="PF03061">
    <property type="entry name" value="4HBT"/>
    <property type="match status" value="1"/>
</dbReference>
<dbReference type="Proteomes" id="UP000799778">
    <property type="component" value="Unassembled WGS sequence"/>
</dbReference>
<dbReference type="RefSeq" id="XP_033382665.1">
    <property type="nucleotide sequence ID" value="XM_033528214.1"/>
</dbReference>
<dbReference type="PANTHER" id="PTHR47260">
    <property type="entry name" value="UPF0644 PROTEIN PB2B4.06"/>
    <property type="match status" value="1"/>
</dbReference>
<dbReference type="AlphaFoldDB" id="A0A6A5XN54"/>
<reference evidence="2" key="1">
    <citation type="journal article" date="2020" name="Stud. Mycol.">
        <title>101 Dothideomycetes genomes: a test case for predicting lifestyles and emergence of pathogens.</title>
        <authorList>
            <person name="Haridas S."/>
            <person name="Albert R."/>
            <person name="Binder M."/>
            <person name="Bloem J."/>
            <person name="Labutti K."/>
            <person name="Salamov A."/>
            <person name="Andreopoulos B."/>
            <person name="Baker S."/>
            <person name="Barry K."/>
            <person name="Bills G."/>
            <person name="Bluhm B."/>
            <person name="Cannon C."/>
            <person name="Castanera R."/>
            <person name="Culley D."/>
            <person name="Daum C."/>
            <person name="Ezra D."/>
            <person name="Gonzalez J."/>
            <person name="Henrissat B."/>
            <person name="Kuo A."/>
            <person name="Liang C."/>
            <person name="Lipzen A."/>
            <person name="Lutzoni F."/>
            <person name="Magnuson J."/>
            <person name="Mondo S."/>
            <person name="Nolan M."/>
            <person name="Ohm R."/>
            <person name="Pangilinan J."/>
            <person name="Park H.-J."/>
            <person name="Ramirez L."/>
            <person name="Alfaro M."/>
            <person name="Sun H."/>
            <person name="Tritt A."/>
            <person name="Yoshinaga Y."/>
            <person name="Zwiers L.-H."/>
            <person name="Turgeon B."/>
            <person name="Goodwin S."/>
            <person name="Spatafora J."/>
            <person name="Crous P."/>
            <person name="Grigoriev I."/>
        </authorList>
    </citation>
    <scope>NUCLEOTIDE SEQUENCE</scope>
    <source>
        <strain evidence="2">CBS 175.79</strain>
    </source>
</reference>
<dbReference type="PANTHER" id="PTHR47260:SF3">
    <property type="entry name" value="THIOESTERASE FAMILY PROTEIN (AFU_ORTHOLOGUE AFUA_7G03960)"/>
    <property type="match status" value="1"/>
</dbReference>
<dbReference type="SUPFAM" id="SSF54637">
    <property type="entry name" value="Thioesterase/thiol ester dehydrase-isomerase"/>
    <property type="match status" value="1"/>
</dbReference>
<dbReference type="InterPro" id="IPR029069">
    <property type="entry name" value="HotDog_dom_sf"/>
</dbReference>
<accession>A0A6A5XN54</accession>
<dbReference type="GeneID" id="54285611"/>
<evidence type="ECO:0000313" key="3">
    <source>
        <dbReference type="Proteomes" id="UP000799778"/>
    </source>
</evidence>
<keyword evidence="3" id="KW-1185">Reference proteome</keyword>
<dbReference type="CDD" id="cd03443">
    <property type="entry name" value="PaaI_thioesterase"/>
    <property type="match status" value="1"/>
</dbReference>